<gene>
    <name evidence="2" type="ORF">Pmani_031850</name>
</gene>
<feature type="transmembrane region" description="Helical" evidence="1">
    <location>
        <begin position="53"/>
        <end position="71"/>
    </location>
</feature>
<feature type="transmembrane region" description="Helical" evidence="1">
    <location>
        <begin position="83"/>
        <end position="106"/>
    </location>
</feature>
<proteinExistence type="predicted"/>
<reference evidence="2" key="1">
    <citation type="submission" date="2023-11" db="EMBL/GenBank/DDBJ databases">
        <title>Genome assemblies of two species of porcelain crab, Petrolisthes cinctipes and Petrolisthes manimaculis (Anomura: Porcellanidae).</title>
        <authorList>
            <person name="Angst P."/>
        </authorList>
    </citation>
    <scope>NUCLEOTIDE SEQUENCE</scope>
    <source>
        <strain evidence="2">PB745_02</strain>
        <tissue evidence="2">Gill</tissue>
    </source>
</reference>
<keyword evidence="3" id="KW-1185">Reference proteome</keyword>
<keyword evidence="1" id="KW-1133">Transmembrane helix</keyword>
<evidence type="ECO:0000313" key="2">
    <source>
        <dbReference type="EMBL" id="KAK4295607.1"/>
    </source>
</evidence>
<keyword evidence="1" id="KW-0812">Transmembrane</keyword>
<dbReference type="AlphaFoldDB" id="A0AAE1TRZ9"/>
<comment type="caution">
    <text evidence="2">The sequence shown here is derived from an EMBL/GenBank/DDBJ whole genome shotgun (WGS) entry which is preliminary data.</text>
</comment>
<protein>
    <submittedName>
        <fullName evidence="2">Uncharacterized protein</fullName>
    </submittedName>
</protein>
<sequence length="172" mass="18726">MSPLNHQRLCRTTSHRGCQVNTGSDSLPPCCALPVACCGSTFLLHPPFLHSSSLSSSTCILLPVVLFPLLVCPPSTTHLPPSLLRPLLSLIVHIPLLLLILVSVLFSSPLPPLPVLLFIHYLCLALSPLHRSPPHPPLLPRPSYSTSSPSSIASPIFLFFTLYVFLLLLLFQ</sequence>
<evidence type="ECO:0000313" key="3">
    <source>
        <dbReference type="Proteomes" id="UP001292094"/>
    </source>
</evidence>
<dbReference type="Proteomes" id="UP001292094">
    <property type="component" value="Unassembled WGS sequence"/>
</dbReference>
<keyword evidence="1" id="KW-0472">Membrane</keyword>
<evidence type="ECO:0000256" key="1">
    <source>
        <dbReference type="SAM" id="Phobius"/>
    </source>
</evidence>
<organism evidence="2 3">
    <name type="scientific">Petrolisthes manimaculis</name>
    <dbReference type="NCBI Taxonomy" id="1843537"/>
    <lineage>
        <taxon>Eukaryota</taxon>
        <taxon>Metazoa</taxon>
        <taxon>Ecdysozoa</taxon>
        <taxon>Arthropoda</taxon>
        <taxon>Crustacea</taxon>
        <taxon>Multicrustacea</taxon>
        <taxon>Malacostraca</taxon>
        <taxon>Eumalacostraca</taxon>
        <taxon>Eucarida</taxon>
        <taxon>Decapoda</taxon>
        <taxon>Pleocyemata</taxon>
        <taxon>Anomura</taxon>
        <taxon>Galatheoidea</taxon>
        <taxon>Porcellanidae</taxon>
        <taxon>Petrolisthes</taxon>
    </lineage>
</organism>
<dbReference type="EMBL" id="JAWZYT010004045">
    <property type="protein sequence ID" value="KAK4295607.1"/>
    <property type="molecule type" value="Genomic_DNA"/>
</dbReference>
<feature type="transmembrane region" description="Helical" evidence="1">
    <location>
        <begin position="150"/>
        <end position="171"/>
    </location>
</feature>
<name>A0AAE1TRZ9_9EUCA</name>
<accession>A0AAE1TRZ9</accession>